<protein>
    <recommendedName>
        <fullName evidence="2">Phosphoesterase</fullName>
        <ecNumber evidence="2">3.1.4.-</ecNumber>
    </recommendedName>
</protein>
<keyword evidence="2" id="KW-0479">Metal-binding</keyword>
<dbReference type="InterPro" id="IPR024654">
    <property type="entry name" value="Calcineurin-like_PHP_lpxH"/>
</dbReference>
<name>A0A850HIF4_9FIRM</name>
<dbReference type="Gene3D" id="3.60.21.10">
    <property type="match status" value="1"/>
</dbReference>
<dbReference type="Proteomes" id="UP000528555">
    <property type="component" value="Unassembled WGS sequence"/>
</dbReference>
<dbReference type="NCBIfam" id="TIGR00040">
    <property type="entry name" value="yfcE"/>
    <property type="match status" value="1"/>
</dbReference>
<dbReference type="RefSeq" id="WP_101695054.1">
    <property type="nucleotide sequence ID" value="NZ_JAAITX010000007.1"/>
</dbReference>
<sequence length="159" mass="18217">MKVLIVSDTHKSHRNLDLIIEREAPIDMLIHLGDVEGCADYIEAVADCPVHIVRGNNDFFSELPAEEEFFIEGQHVFITHGHYYYVSMNEERLKQEARGRGADIVMYGHTHRPCFIKEDGLITLNPGSVTYPRQEGRRGSYMVMYASEKDGVEVEQKFV</sequence>
<keyword evidence="6" id="KW-1185">Reference proteome</keyword>
<dbReference type="InterPro" id="IPR029052">
    <property type="entry name" value="Metallo-depent_PP-like"/>
</dbReference>
<gene>
    <name evidence="5" type="ORF">G5A66_10070</name>
    <name evidence="4" type="ORF">G5A75_10095</name>
</gene>
<comment type="caution">
    <text evidence="5">The sequence shown here is derived from an EMBL/GenBank/DDBJ whole genome shotgun (WGS) entry which is preliminary data.</text>
</comment>
<evidence type="ECO:0000259" key="3">
    <source>
        <dbReference type="Pfam" id="PF12850"/>
    </source>
</evidence>
<feature type="domain" description="Calcineurin-like phosphoesterase" evidence="3">
    <location>
        <begin position="1"/>
        <end position="147"/>
    </location>
</feature>
<dbReference type="InterPro" id="IPR000979">
    <property type="entry name" value="Phosphodiesterase_MJ0936/Vps29"/>
</dbReference>
<dbReference type="OrthoDB" id="9800565at2"/>
<dbReference type="PANTHER" id="PTHR11124">
    <property type="entry name" value="VACUOLAR SORTING PROTEIN VPS29"/>
    <property type="match status" value="1"/>
</dbReference>
<organism evidence="5 6">
    <name type="scientific">Dorea phocaeensis</name>
    <dbReference type="NCBI Taxonomy" id="2040291"/>
    <lineage>
        <taxon>Bacteria</taxon>
        <taxon>Bacillati</taxon>
        <taxon>Bacillota</taxon>
        <taxon>Clostridia</taxon>
        <taxon>Lachnospirales</taxon>
        <taxon>Lachnospiraceae</taxon>
        <taxon>Dorea</taxon>
    </lineage>
</organism>
<dbReference type="EC" id="3.1.4.-" evidence="2"/>
<evidence type="ECO:0000313" key="7">
    <source>
        <dbReference type="Proteomes" id="UP000701680"/>
    </source>
</evidence>
<evidence type="ECO:0000256" key="2">
    <source>
        <dbReference type="RuleBase" id="RU362039"/>
    </source>
</evidence>
<dbReference type="EMBL" id="JAAITX010000007">
    <property type="protein sequence ID" value="NVH58975.1"/>
    <property type="molecule type" value="Genomic_DNA"/>
</dbReference>
<dbReference type="EMBL" id="JAAIUO010000007">
    <property type="protein sequence ID" value="NSK15202.1"/>
    <property type="molecule type" value="Genomic_DNA"/>
</dbReference>
<dbReference type="GO" id="GO:0046872">
    <property type="term" value="F:metal ion binding"/>
    <property type="evidence" value="ECO:0007669"/>
    <property type="project" value="UniProtKB-KW"/>
</dbReference>
<reference evidence="6 7" key="1">
    <citation type="journal article" date="2020" name="Cell Host Microbe">
        <title>Functional and Genomic Variation between Human-Derived Isolates of Lachnospiraceae Reveals Inter- and Intra-Species Diversity.</title>
        <authorList>
            <person name="Sorbara M.T."/>
            <person name="Littmann E.R."/>
            <person name="Fontana E."/>
            <person name="Moody T.U."/>
            <person name="Kohout C.E."/>
            <person name="Gjonbalaj M."/>
            <person name="Eaton V."/>
            <person name="Seok R."/>
            <person name="Leiner I.M."/>
            <person name="Pamer E.G."/>
        </authorList>
    </citation>
    <scope>NUCLEOTIDE SEQUENCE [LARGE SCALE GENOMIC DNA]</scope>
    <source>
        <strain evidence="5 6">MSK.17.11</strain>
        <strain evidence="4 7">MSK.17.38</strain>
    </source>
</reference>
<evidence type="ECO:0000313" key="6">
    <source>
        <dbReference type="Proteomes" id="UP000528555"/>
    </source>
</evidence>
<proteinExistence type="inferred from homology"/>
<evidence type="ECO:0000256" key="1">
    <source>
        <dbReference type="ARBA" id="ARBA00008950"/>
    </source>
</evidence>
<dbReference type="Pfam" id="PF12850">
    <property type="entry name" value="Metallophos_2"/>
    <property type="match status" value="1"/>
</dbReference>
<evidence type="ECO:0000313" key="5">
    <source>
        <dbReference type="EMBL" id="NVH58975.1"/>
    </source>
</evidence>
<dbReference type="SUPFAM" id="SSF56300">
    <property type="entry name" value="Metallo-dependent phosphatases"/>
    <property type="match status" value="1"/>
</dbReference>
<reference evidence="5" key="2">
    <citation type="submission" date="2020-02" db="EMBL/GenBank/DDBJ databases">
        <authorList>
            <person name="Littmann E."/>
            <person name="Sorbara M."/>
        </authorList>
    </citation>
    <scope>NUCLEOTIDE SEQUENCE</scope>
    <source>
        <strain evidence="5">MSK.17.11</strain>
        <strain evidence="4">MSK.17.38</strain>
    </source>
</reference>
<comment type="similarity">
    <text evidence="1 2">Belongs to the metallophosphoesterase superfamily. YfcE family.</text>
</comment>
<evidence type="ECO:0000313" key="4">
    <source>
        <dbReference type="EMBL" id="NSK15202.1"/>
    </source>
</evidence>
<dbReference type="GO" id="GO:0016787">
    <property type="term" value="F:hydrolase activity"/>
    <property type="evidence" value="ECO:0007669"/>
    <property type="project" value="UniProtKB-UniRule"/>
</dbReference>
<comment type="cofactor">
    <cofactor evidence="2">
        <name>a divalent metal cation</name>
        <dbReference type="ChEBI" id="CHEBI:60240"/>
    </cofactor>
</comment>
<accession>A0A850HIF4</accession>
<dbReference type="Proteomes" id="UP000701680">
    <property type="component" value="Unassembled WGS sequence"/>
</dbReference>
<dbReference type="AlphaFoldDB" id="A0A850HIF4"/>